<name>A0ABD1MJW8_9FABA</name>
<gene>
    <name evidence="3" type="ORF">Fmac_010551</name>
</gene>
<keyword evidence="2" id="KW-1133">Transmembrane helix</keyword>
<evidence type="ECO:0000313" key="3">
    <source>
        <dbReference type="EMBL" id="KAL2336105.1"/>
    </source>
</evidence>
<proteinExistence type="predicted"/>
<feature type="region of interest" description="Disordered" evidence="1">
    <location>
        <begin position="213"/>
        <end position="274"/>
    </location>
</feature>
<keyword evidence="2" id="KW-0812">Transmembrane</keyword>
<comment type="caution">
    <text evidence="3">The sequence shown here is derived from an EMBL/GenBank/DDBJ whole genome shotgun (WGS) entry which is preliminary data.</text>
</comment>
<sequence length="328" mass="35808">MFATRMGEAWQIKHGWSQDYTRRMKVDFKVLNLNLKESTLSATSPSTTLSRLSLPSSIKKPISKGTSSPSALLSLRVWVLAVLTVSVCGSPIIIGLQSFLSQQSLTNQEASNDSFLSLPSSIKKSLSKGTGLSPSALLSFSLPISLSLHPVGDFPRHPLPPLGLPGRRPYQRIHLITPFEQSDTPSLSHTLHLQTTLSRPSLAAQLSQTLSNLIHSNTSPPPLPSPLHPTLRFHNSVAPSQSPGATTSSHPPSIPSSLDPVSASLTSSPLPQSVPLPLPQHRRFHQTGSRSWLAFILSIQLYFRFYLLMRLLVLMAMAKQRVGEQESE</sequence>
<evidence type="ECO:0000313" key="4">
    <source>
        <dbReference type="Proteomes" id="UP001603857"/>
    </source>
</evidence>
<dbReference type="EMBL" id="JBGMDY010000004">
    <property type="protein sequence ID" value="KAL2336105.1"/>
    <property type="molecule type" value="Genomic_DNA"/>
</dbReference>
<organism evidence="3 4">
    <name type="scientific">Flemingia macrophylla</name>
    <dbReference type="NCBI Taxonomy" id="520843"/>
    <lineage>
        <taxon>Eukaryota</taxon>
        <taxon>Viridiplantae</taxon>
        <taxon>Streptophyta</taxon>
        <taxon>Embryophyta</taxon>
        <taxon>Tracheophyta</taxon>
        <taxon>Spermatophyta</taxon>
        <taxon>Magnoliopsida</taxon>
        <taxon>eudicotyledons</taxon>
        <taxon>Gunneridae</taxon>
        <taxon>Pentapetalae</taxon>
        <taxon>rosids</taxon>
        <taxon>fabids</taxon>
        <taxon>Fabales</taxon>
        <taxon>Fabaceae</taxon>
        <taxon>Papilionoideae</taxon>
        <taxon>50 kb inversion clade</taxon>
        <taxon>NPAAA clade</taxon>
        <taxon>indigoferoid/millettioid clade</taxon>
        <taxon>Phaseoleae</taxon>
        <taxon>Flemingia</taxon>
    </lineage>
</organism>
<accession>A0ABD1MJW8</accession>
<protein>
    <submittedName>
        <fullName evidence="3">Uncharacterized protein</fullName>
    </submittedName>
</protein>
<dbReference type="Proteomes" id="UP001603857">
    <property type="component" value="Unassembled WGS sequence"/>
</dbReference>
<evidence type="ECO:0000256" key="1">
    <source>
        <dbReference type="SAM" id="MobiDB-lite"/>
    </source>
</evidence>
<keyword evidence="4" id="KW-1185">Reference proteome</keyword>
<evidence type="ECO:0000256" key="2">
    <source>
        <dbReference type="SAM" id="Phobius"/>
    </source>
</evidence>
<feature type="transmembrane region" description="Helical" evidence="2">
    <location>
        <begin position="77"/>
        <end position="100"/>
    </location>
</feature>
<keyword evidence="2" id="KW-0472">Membrane</keyword>
<feature type="compositionally biased region" description="Low complexity" evidence="1">
    <location>
        <begin position="248"/>
        <end position="257"/>
    </location>
</feature>
<dbReference type="AlphaFoldDB" id="A0ABD1MJW8"/>
<reference evidence="3 4" key="1">
    <citation type="submission" date="2024-08" db="EMBL/GenBank/DDBJ databases">
        <title>Insights into the chromosomal genome structure of Flemingia macrophylla.</title>
        <authorList>
            <person name="Ding Y."/>
            <person name="Zhao Y."/>
            <person name="Bi W."/>
            <person name="Wu M."/>
            <person name="Zhao G."/>
            <person name="Gong Y."/>
            <person name="Li W."/>
            <person name="Zhang P."/>
        </authorList>
    </citation>
    <scope>NUCLEOTIDE SEQUENCE [LARGE SCALE GENOMIC DNA]</scope>
    <source>
        <strain evidence="3">DYQJB</strain>
        <tissue evidence="3">Leaf</tissue>
    </source>
</reference>
<feature type="compositionally biased region" description="Polar residues" evidence="1">
    <location>
        <begin position="237"/>
        <end position="247"/>
    </location>
</feature>
<feature type="transmembrane region" description="Helical" evidence="2">
    <location>
        <begin position="292"/>
        <end position="313"/>
    </location>
</feature>